<name>A0A3N0ARI6_9ACTN</name>
<evidence type="ECO:0000313" key="6">
    <source>
        <dbReference type="EMBL" id="RNL37477.1"/>
    </source>
</evidence>
<dbReference type="PANTHER" id="PTHR43742">
    <property type="entry name" value="TRIMETHYLAMINE-N-OXIDE REDUCTASE"/>
    <property type="match status" value="1"/>
</dbReference>
<evidence type="ECO:0000256" key="1">
    <source>
        <dbReference type="ARBA" id="ARBA00010312"/>
    </source>
</evidence>
<sequence>MVRREGWSSGRVGVHEVWQTCSVNCGSRCALRLQVRDGEILWTETDCRPEEPGNPQLRACLRGRALRYWLGSSDRLNEPLRRVGPRGSGRFEPIGWDEALDEIAERIRDTVARWGNEAVLLPYATAIWSGSGSPFERLMNCYGGHLGIYGDYSCMQLQTACTSLFGDDGYYTGSLLSEASRADLVVLFGANPALTRMGGASGAYRLAQTREAAEGEGRPFKVIAIDPCQSDAVTGEGDAWIPLRPGTDAAFVAGVAWVLITEGHTDEEFLHRYCVGYDGATMPAGVPVSESYRAYVLGEGPDGVAKTPQWAARITGCPSARIVSFARELAGAKRAFIMQGWGPQRTAFGEQSARAICLLALLTGNFGLPGTNSGARERLFRPVLPDDPVGENPVKAAIPVFLWSRAVERGSELAASDGVRGVDRLPSPVKLIINHAGNALTNQHADINRTHEILADESLCEFIVGIDVMMTDSMRYADIVLPDVAQAERDVLVSSGNSDGVRGVISAASWGGDALDRRCAWEVARELARRLGVEEAFCEGVATLGEMDELRLRESCFADDAEGVRAELAEQGVVRRPYEGEAVAYADFRRDPEAHPLPTPSGKVEIYDQKVAELLADDPSLPVSPIPAYIAAPEGAEAALAGPYPFQMISYHGRQSAHSSFSNVPELAVVVPRRLSVNPVDAGRLHIASGALVVVENDRGALVCRARVTPRIMPGVVALPEGAWHDADMQGDRLDWGGCANTVSSDEPTAWSHGNPHNSCLVRLRHLTDAERAEAALREAEAGRGEEAR</sequence>
<dbReference type="NCBIfam" id="TIGR02166">
    <property type="entry name" value="dmsA_ynfE"/>
    <property type="match status" value="1"/>
</dbReference>
<dbReference type="Pfam" id="PF01568">
    <property type="entry name" value="Molydop_binding"/>
    <property type="match status" value="1"/>
</dbReference>
<dbReference type="GO" id="GO:0009055">
    <property type="term" value="F:electron transfer activity"/>
    <property type="evidence" value="ECO:0007669"/>
    <property type="project" value="TreeGrafter"/>
</dbReference>
<evidence type="ECO:0000256" key="4">
    <source>
        <dbReference type="ARBA" id="ARBA00023014"/>
    </source>
</evidence>
<dbReference type="Gene3D" id="3.40.50.740">
    <property type="match status" value="1"/>
</dbReference>
<protein>
    <submittedName>
        <fullName evidence="6">Dimethyl sulfoxide reductase subunit A</fullName>
    </submittedName>
</protein>
<reference evidence="6 7" key="1">
    <citation type="journal article" date="2019" name="Microbiol. Resour. Announc.">
        <title>Draft Genome Sequences of Type Strains of Gordonibacter faecihominis, Paraeggerthella hongkongensis, Parvibacter caecicola,Slackia equolifaciens, Slackia faecicanis, and Slackia isoflavoniconvertens.</title>
        <authorList>
            <person name="Danylec N."/>
            <person name="Stoll D.A."/>
            <person name="Dotsch A."/>
            <person name="Huch M."/>
        </authorList>
    </citation>
    <scope>NUCLEOTIDE SEQUENCE [LARGE SCALE GENOMIC DNA]</scope>
    <source>
        <strain evidence="6 7">DSM 18785</strain>
    </source>
</reference>
<evidence type="ECO:0000256" key="3">
    <source>
        <dbReference type="ARBA" id="ARBA00023004"/>
    </source>
</evidence>
<dbReference type="PROSITE" id="PS51669">
    <property type="entry name" value="4FE4S_MOW_BIS_MGD"/>
    <property type="match status" value="1"/>
</dbReference>
<dbReference type="PANTHER" id="PTHR43742:SF8">
    <property type="entry name" value="ANAEROBIC DIMETHYL SULFOXIDE REDUCTASE, SUBUNIT A"/>
    <property type="match status" value="1"/>
</dbReference>
<dbReference type="InterPro" id="IPR006657">
    <property type="entry name" value="MoPterin_dinucl-bd_dom"/>
</dbReference>
<dbReference type="Pfam" id="PF04879">
    <property type="entry name" value="Molybdop_Fe4S4"/>
    <property type="match status" value="1"/>
</dbReference>
<gene>
    <name evidence="6" type="ORF">DMP10_07515</name>
</gene>
<keyword evidence="4" id="KW-0411">Iron-sulfur</keyword>
<feature type="domain" description="4Fe-4S Mo/W bis-MGD-type" evidence="5">
    <location>
        <begin position="14"/>
        <end position="74"/>
    </location>
</feature>
<dbReference type="GO" id="GO:0051539">
    <property type="term" value="F:4 iron, 4 sulfur cluster binding"/>
    <property type="evidence" value="ECO:0007669"/>
    <property type="project" value="InterPro"/>
</dbReference>
<dbReference type="InterPro" id="IPR011888">
    <property type="entry name" value="Anaer_DMSO_reductase"/>
</dbReference>
<dbReference type="Gene3D" id="2.40.40.20">
    <property type="match status" value="1"/>
</dbReference>
<dbReference type="Gene3D" id="3.40.50.12440">
    <property type="match status" value="1"/>
</dbReference>
<evidence type="ECO:0000313" key="7">
    <source>
        <dbReference type="Proteomes" id="UP000278327"/>
    </source>
</evidence>
<dbReference type="GO" id="GO:0009061">
    <property type="term" value="P:anaerobic respiration"/>
    <property type="evidence" value="ECO:0007669"/>
    <property type="project" value="TreeGrafter"/>
</dbReference>
<keyword evidence="2" id="KW-0479">Metal-binding</keyword>
<accession>A0A3N0ARI6</accession>
<evidence type="ECO:0000256" key="2">
    <source>
        <dbReference type="ARBA" id="ARBA00022723"/>
    </source>
</evidence>
<comment type="similarity">
    <text evidence="1">Belongs to the prokaryotic molybdopterin-containing oxidoreductase family.</text>
</comment>
<dbReference type="Pfam" id="PF00384">
    <property type="entry name" value="Molybdopterin"/>
    <property type="match status" value="1"/>
</dbReference>
<dbReference type="AlphaFoldDB" id="A0A3N0ARI6"/>
<dbReference type="GO" id="GO:0009389">
    <property type="term" value="F:dimethyl sulfoxide reductase activity"/>
    <property type="evidence" value="ECO:0007669"/>
    <property type="project" value="InterPro"/>
</dbReference>
<dbReference type="InterPro" id="IPR050612">
    <property type="entry name" value="Prok_Mopterin_Oxidored"/>
</dbReference>
<dbReference type="RefSeq" id="WP_117284709.1">
    <property type="nucleotide sequence ID" value="NZ_JAMTCE010000002.1"/>
</dbReference>
<dbReference type="SUPFAM" id="SSF50692">
    <property type="entry name" value="ADC-like"/>
    <property type="match status" value="1"/>
</dbReference>
<dbReference type="InterPro" id="IPR009010">
    <property type="entry name" value="Asp_de-COase-like_dom_sf"/>
</dbReference>
<dbReference type="InterPro" id="IPR006656">
    <property type="entry name" value="Mopterin_OxRdtase"/>
</dbReference>
<keyword evidence="7" id="KW-1185">Reference proteome</keyword>
<proteinExistence type="inferred from homology"/>
<dbReference type="Proteomes" id="UP000278327">
    <property type="component" value="Unassembled WGS sequence"/>
</dbReference>
<dbReference type="GO" id="GO:0043546">
    <property type="term" value="F:molybdopterin cofactor binding"/>
    <property type="evidence" value="ECO:0007669"/>
    <property type="project" value="InterPro"/>
</dbReference>
<dbReference type="GO" id="GO:0030151">
    <property type="term" value="F:molybdenum ion binding"/>
    <property type="evidence" value="ECO:0007669"/>
    <property type="project" value="InterPro"/>
</dbReference>
<dbReference type="GO" id="GO:0030288">
    <property type="term" value="C:outer membrane-bounded periplasmic space"/>
    <property type="evidence" value="ECO:0007669"/>
    <property type="project" value="TreeGrafter"/>
</dbReference>
<evidence type="ECO:0000259" key="5">
    <source>
        <dbReference type="PROSITE" id="PS51669"/>
    </source>
</evidence>
<dbReference type="SMART" id="SM00926">
    <property type="entry name" value="Molybdop_Fe4S4"/>
    <property type="match status" value="1"/>
</dbReference>
<comment type="caution">
    <text evidence="6">The sequence shown here is derived from an EMBL/GenBank/DDBJ whole genome shotgun (WGS) entry which is preliminary data.</text>
</comment>
<keyword evidence="3" id="KW-0408">Iron</keyword>
<dbReference type="EMBL" id="QICA01000012">
    <property type="protein sequence ID" value="RNL37477.1"/>
    <property type="molecule type" value="Genomic_DNA"/>
</dbReference>
<dbReference type="SUPFAM" id="SSF53706">
    <property type="entry name" value="Formate dehydrogenase/DMSO reductase, domains 1-3"/>
    <property type="match status" value="1"/>
</dbReference>
<organism evidence="6 7">
    <name type="scientific">Adlercreutzia equolifaciens subsp. celatus DSM 18785</name>
    <dbReference type="NCBI Taxonomy" id="1121021"/>
    <lineage>
        <taxon>Bacteria</taxon>
        <taxon>Bacillati</taxon>
        <taxon>Actinomycetota</taxon>
        <taxon>Coriobacteriia</taxon>
        <taxon>Eggerthellales</taxon>
        <taxon>Eggerthellaceae</taxon>
        <taxon>Adlercreutzia</taxon>
    </lineage>
</organism>
<dbReference type="Gene3D" id="3.40.228.10">
    <property type="entry name" value="Dimethylsulfoxide Reductase, domain 2"/>
    <property type="match status" value="1"/>
</dbReference>
<dbReference type="InterPro" id="IPR006963">
    <property type="entry name" value="Mopterin_OxRdtase_4Fe-4S_dom"/>
</dbReference>